<proteinExistence type="predicted"/>
<sequence length="139" mass="14768">MDLRAYVSAQQSRREFAARLHQAMSTVDYLVLPTCPCAAPHVGAGTLSIGDWSGTVREALMTYTAPFNVAGFPAISIPLPCGDSALPAALQIVAKPGDDGALLQIAQQMELFLKGGTTPEEQIDVNTHGGSQSERQVER</sequence>
<evidence type="ECO:0000313" key="4">
    <source>
        <dbReference type="Proteomes" id="UP000592780"/>
    </source>
</evidence>
<dbReference type="Proteomes" id="UP000592780">
    <property type="component" value="Unassembled WGS sequence"/>
</dbReference>
<reference evidence="3 4" key="1">
    <citation type="submission" date="2020-08" db="EMBL/GenBank/DDBJ databases">
        <title>Genomic Encyclopedia of Type Strains, Phase IV (KMG-V): Genome sequencing to study the core and pangenomes of soil and plant-associated prokaryotes.</title>
        <authorList>
            <person name="Whitman W."/>
        </authorList>
    </citation>
    <scope>NUCLEOTIDE SEQUENCE [LARGE SCALE GENOMIC DNA]</scope>
    <source>
        <strain evidence="3 4">JPY158</strain>
    </source>
</reference>
<evidence type="ECO:0000256" key="1">
    <source>
        <dbReference type="SAM" id="MobiDB-lite"/>
    </source>
</evidence>
<keyword evidence="3" id="KW-0808">Transferase</keyword>
<dbReference type="SUPFAM" id="SSF75304">
    <property type="entry name" value="Amidase signature (AS) enzymes"/>
    <property type="match status" value="1"/>
</dbReference>
<keyword evidence="4" id="KW-1185">Reference proteome</keyword>
<dbReference type="GO" id="GO:0016740">
    <property type="term" value="F:transferase activity"/>
    <property type="evidence" value="ECO:0007669"/>
    <property type="project" value="UniProtKB-KW"/>
</dbReference>
<protein>
    <submittedName>
        <fullName evidence="3">Asp-tRNA(Asn)/Glu-tRNA(Gln) amidotransferase A subunit family amidase</fullName>
    </submittedName>
</protein>
<dbReference type="EMBL" id="JACHDD010000006">
    <property type="protein sequence ID" value="MBB5426009.1"/>
    <property type="molecule type" value="Genomic_DNA"/>
</dbReference>
<dbReference type="AlphaFoldDB" id="A0A7W8V7P5"/>
<feature type="compositionally biased region" description="Polar residues" evidence="1">
    <location>
        <begin position="124"/>
        <end position="139"/>
    </location>
</feature>
<organism evidence="3 4">
    <name type="scientific">Paraburkholderia atlantica</name>
    <dbReference type="NCBI Taxonomy" id="2654982"/>
    <lineage>
        <taxon>Bacteria</taxon>
        <taxon>Pseudomonadati</taxon>
        <taxon>Pseudomonadota</taxon>
        <taxon>Betaproteobacteria</taxon>
        <taxon>Burkholderiales</taxon>
        <taxon>Burkholderiaceae</taxon>
        <taxon>Paraburkholderia</taxon>
    </lineage>
</organism>
<name>A0A7W8V7P5_PARAM</name>
<dbReference type="PANTHER" id="PTHR11895:SF176">
    <property type="entry name" value="AMIDASE AMID-RELATED"/>
    <property type="match status" value="1"/>
</dbReference>
<dbReference type="InterPro" id="IPR036928">
    <property type="entry name" value="AS_sf"/>
</dbReference>
<feature type="region of interest" description="Disordered" evidence="1">
    <location>
        <begin position="120"/>
        <end position="139"/>
    </location>
</feature>
<evidence type="ECO:0000313" key="3">
    <source>
        <dbReference type="EMBL" id="MBB5426009.1"/>
    </source>
</evidence>
<dbReference type="InterPro" id="IPR000120">
    <property type="entry name" value="Amidase"/>
</dbReference>
<evidence type="ECO:0000259" key="2">
    <source>
        <dbReference type="Pfam" id="PF01425"/>
    </source>
</evidence>
<dbReference type="PANTHER" id="PTHR11895">
    <property type="entry name" value="TRANSAMIDASE"/>
    <property type="match status" value="1"/>
</dbReference>
<comment type="caution">
    <text evidence="3">The sequence shown here is derived from an EMBL/GenBank/DDBJ whole genome shotgun (WGS) entry which is preliminary data.</text>
</comment>
<feature type="domain" description="Amidase" evidence="2">
    <location>
        <begin position="5"/>
        <end position="103"/>
    </location>
</feature>
<dbReference type="Gene3D" id="3.90.1300.10">
    <property type="entry name" value="Amidase signature (AS) domain"/>
    <property type="match status" value="1"/>
</dbReference>
<gene>
    <name evidence="3" type="ORF">HDG40_004182</name>
</gene>
<dbReference type="Pfam" id="PF01425">
    <property type="entry name" value="Amidase"/>
    <property type="match status" value="1"/>
</dbReference>
<accession>A0A7W8V7P5</accession>
<dbReference type="InterPro" id="IPR023631">
    <property type="entry name" value="Amidase_dom"/>
</dbReference>